<dbReference type="InterPro" id="IPR002885">
    <property type="entry name" value="PPR_rpt"/>
</dbReference>
<reference evidence="3" key="1">
    <citation type="journal article" date="2023" name="bioRxiv">
        <title>Improved chromosome-level genome assembly for marigold (Tagetes erecta).</title>
        <authorList>
            <person name="Jiang F."/>
            <person name="Yuan L."/>
            <person name="Wang S."/>
            <person name="Wang H."/>
            <person name="Xu D."/>
            <person name="Wang A."/>
            <person name="Fan W."/>
        </authorList>
    </citation>
    <scope>NUCLEOTIDE SEQUENCE</scope>
    <source>
        <strain evidence="3">WSJ</strain>
        <tissue evidence="3">Leaf</tissue>
    </source>
</reference>
<dbReference type="NCBIfam" id="TIGR00756">
    <property type="entry name" value="PPR"/>
    <property type="match status" value="2"/>
</dbReference>
<dbReference type="GO" id="GO:0009451">
    <property type="term" value="P:RNA modification"/>
    <property type="evidence" value="ECO:0007669"/>
    <property type="project" value="InterPro"/>
</dbReference>
<feature type="repeat" description="PPR" evidence="2">
    <location>
        <begin position="451"/>
        <end position="481"/>
    </location>
</feature>
<dbReference type="Proteomes" id="UP001229421">
    <property type="component" value="Unassembled WGS sequence"/>
</dbReference>
<dbReference type="AlphaFoldDB" id="A0AAD8KTQ3"/>
<dbReference type="EMBL" id="JAUHHV010000004">
    <property type="protein sequence ID" value="KAK1428947.1"/>
    <property type="molecule type" value="Genomic_DNA"/>
</dbReference>
<dbReference type="Pfam" id="PF13041">
    <property type="entry name" value="PPR_2"/>
    <property type="match status" value="2"/>
</dbReference>
<evidence type="ECO:0000256" key="1">
    <source>
        <dbReference type="ARBA" id="ARBA00022737"/>
    </source>
</evidence>
<dbReference type="Gene3D" id="1.25.40.10">
    <property type="entry name" value="Tetratricopeptide repeat domain"/>
    <property type="match status" value="6"/>
</dbReference>
<evidence type="ECO:0008006" key="5">
    <source>
        <dbReference type="Google" id="ProtNLM"/>
    </source>
</evidence>
<keyword evidence="4" id="KW-1185">Reference proteome</keyword>
<keyword evidence="1" id="KW-0677">Repeat</keyword>
<dbReference type="GO" id="GO:0003723">
    <property type="term" value="F:RNA binding"/>
    <property type="evidence" value="ECO:0007669"/>
    <property type="project" value="InterPro"/>
</dbReference>
<dbReference type="Pfam" id="PF01535">
    <property type="entry name" value="PPR"/>
    <property type="match status" value="6"/>
</dbReference>
<dbReference type="FunFam" id="1.25.40.10:FF:000090">
    <property type="entry name" value="Pentatricopeptide repeat-containing protein, chloroplastic"/>
    <property type="match status" value="1"/>
</dbReference>
<dbReference type="InterPro" id="IPR011990">
    <property type="entry name" value="TPR-like_helical_dom_sf"/>
</dbReference>
<organism evidence="3 4">
    <name type="scientific">Tagetes erecta</name>
    <name type="common">African marigold</name>
    <dbReference type="NCBI Taxonomy" id="13708"/>
    <lineage>
        <taxon>Eukaryota</taxon>
        <taxon>Viridiplantae</taxon>
        <taxon>Streptophyta</taxon>
        <taxon>Embryophyta</taxon>
        <taxon>Tracheophyta</taxon>
        <taxon>Spermatophyta</taxon>
        <taxon>Magnoliopsida</taxon>
        <taxon>eudicotyledons</taxon>
        <taxon>Gunneridae</taxon>
        <taxon>Pentapetalae</taxon>
        <taxon>asterids</taxon>
        <taxon>campanulids</taxon>
        <taxon>Asterales</taxon>
        <taxon>Asteraceae</taxon>
        <taxon>Asteroideae</taxon>
        <taxon>Heliantheae alliance</taxon>
        <taxon>Tageteae</taxon>
        <taxon>Tagetes</taxon>
    </lineage>
</organism>
<proteinExistence type="predicted"/>
<evidence type="ECO:0000313" key="3">
    <source>
        <dbReference type="EMBL" id="KAK1428947.1"/>
    </source>
</evidence>
<feature type="repeat" description="PPR" evidence="2">
    <location>
        <begin position="115"/>
        <end position="149"/>
    </location>
</feature>
<feature type="repeat" description="PPR" evidence="2">
    <location>
        <begin position="248"/>
        <end position="282"/>
    </location>
</feature>
<evidence type="ECO:0000256" key="2">
    <source>
        <dbReference type="PROSITE-ProRule" id="PRU00708"/>
    </source>
</evidence>
<feature type="repeat" description="PPR" evidence="2">
    <location>
        <begin position="586"/>
        <end position="620"/>
    </location>
</feature>
<gene>
    <name evidence="3" type="ORF">QVD17_17787</name>
</gene>
<dbReference type="InterPro" id="IPR046848">
    <property type="entry name" value="E_motif"/>
</dbReference>
<evidence type="ECO:0000313" key="4">
    <source>
        <dbReference type="Proteomes" id="UP001229421"/>
    </source>
</evidence>
<dbReference type="Pfam" id="PF20431">
    <property type="entry name" value="E_motif"/>
    <property type="match status" value="1"/>
</dbReference>
<name>A0AAD8KTQ3_TARER</name>
<dbReference type="PANTHER" id="PTHR24015:SF2017">
    <property type="entry name" value="PENTATRICOPEPTIDE REPEAT-CONTAINING PROTEIN"/>
    <property type="match status" value="1"/>
</dbReference>
<feature type="repeat" description="PPR" evidence="2">
    <location>
        <begin position="551"/>
        <end position="585"/>
    </location>
</feature>
<dbReference type="InterPro" id="IPR046960">
    <property type="entry name" value="PPR_At4g14850-like_plant"/>
</dbReference>
<dbReference type="PANTHER" id="PTHR24015">
    <property type="entry name" value="OS07G0578800 PROTEIN-RELATED"/>
    <property type="match status" value="1"/>
</dbReference>
<comment type="caution">
    <text evidence="3">The sequence shown here is derived from an EMBL/GenBank/DDBJ whole genome shotgun (WGS) entry which is preliminary data.</text>
</comment>
<sequence>MIEKDIAETFDLEAIIDEFKYFKGRRDELYFFIQHHMPWKYEITARIPHPTNYLSSSSKFHIRKICSVAVFNMSSSQEAIALATLIQKCSSFKTLTKARQIHAQIITSTNPIRKSPYLNNNLMSMYSRCGSILDAHHVFDEMPQRTIVSYNALIAAYSHTPNNAYMAFKLLTRLNLEGFTPNGPTFTSLLQASCYHGDVMLGSSLHTQIVKLEFTSDTLVQTCLLGMYADYGDLQSSKKVFGSMIHKDAMAWNSIIVGHMKNEKIMQGLYLYGGMIKTGALPTQFTYSMVLTACTKLHHHDTGQVTHARLITSGTLTDLPLQNALLNMYSSCGDTEMEIKVFKDIKSPDLVSWNSMLSGLAGNKDGEKCIEMFIYLHKACLTKPDEYTFAIVMSATRFLPACSYGKPLHGQVIKSGYDVNLYVGSNLVSMYFENGDCESAQKLLTLVPNKDVVFWTEMITGYARMGDGENAIRCFHEMYQEHKIDSFAVSIALSACADLAANNQGDIIHCQAIKLGYDLEMNVCGSLIDMYAKTGDLRSAELILSKIKTPDLKCWNSMILAYGLHGKAENTFRIFDEIVKLGLIPDDVTYLSMLATCNHCGLVDKGKFIWSSMKQNGLSPGSKHYSCLINLLSRAGLLEEAEMMIMNLDSTSGRFSFELWRSLLSSCVDRRNLEVGNRVAERIVNVDEEDGAAYVLLTNLYALMNRWDNVAKMRRKLRGLFGEKDAGLSWIELFGGTHVFSSGDQTHPEVDELQVELLSLQNNLMKQEDSFDL</sequence>
<accession>A0AAD8KTQ3</accession>
<protein>
    <recommendedName>
        <fullName evidence="5">Pentatricopeptide repeat-containing protein</fullName>
    </recommendedName>
</protein>
<dbReference type="PROSITE" id="PS51375">
    <property type="entry name" value="PPR"/>
    <property type="match status" value="5"/>
</dbReference>